<accession>A0A0G0N2S3</accession>
<feature type="signal peptide" evidence="1">
    <location>
        <begin position="1"/>
        <end position="22"/>
    </location>
</feature>
<dbReference type="AlphaFoldDB" id="A0A0G0N2S3"/>
<comment type="caution">
    <text evidence="2">The sequence shown here is derived from an EMBL/GenBank/DDBJ whole genome shotgun (WGS) entry which is preliminary data.</text>
</comment>
<keyword evidence="1" id="KW-0732">Signal</keyword>
<organism evidence="2 3">
    <name type="scientific">Candidatus Woesebacteria bacterium GW2011_GWA1_39_21</name>
    <dbReference type="NCBI Taxonomy" id="1618550"/>
    <lineage>
        <taxon>Bacteria</taxon>
        <taxon>Candidatus Woeseibacteriota</taxon>
    </lineage>
</organism>
<evidence type="ECO:0000313" key="3">
    <source>
        <dbReference type="Proteomes" id="UP000034246"/>
    </source>
</evidence>
<dbReference type="EMBL" id="LBWP01000018">
    <property type="protein sequence ID" value="KKR10549.1"/>
    <property type="molecule type" value="Genomic_DNA"/>
</dbReference>
<evidence type="ECO:0000313" key="2">
    <source>
        <dbReference type="EMBL" id="KKR10549.1"/>
    </source>
</evidence>
<proteinExistence type="predicted"/>
<gene>
    <name evidence="2" type="ORF">UT39_C0018G0022</name>
</gene>
<evidence type="ECO:0000256" key="1">
    <source>
        <dbReference type="SAM" id="SignalP"/>
    </source>
</evidence>
<protein>
    <submittedName>
        <fullName evidence="2">Uncharacterized protein</fullName>
    </submittedName>
</protein>
<dbReference type="Proteomes" id="UP000034246">
    <property type="component" value="Unassembled WGS sequence"/>
</dbReference>
<reference evidence="2 3" key="1">
    <citation type="journal article" date="2015" name="Nature">
        <title>rRNA introns, odd ribosomes, and small enigmatic genomes across a large radiation of phyla.</title>
        <authorList>
            <person name="Brown C.T."/>
            <person name="Hug L.A."/>
            <person name="Thomas B.C."/>
            <person name="Sharon I."/>
            <person name="Castelle C.J."/>
            <person name="Singh A."/>
            <person name="Wilkins M.J."/>
            <person name="Williams K.H."/>
            <person name="Banfield J.F."/>
        </authorList>
    </citation>
    <scope>NUCLEOTIDE SEQUENCE [LARGE SCALE GENOMIC DNA]</scope>
</reference>
<sequence>MKKITLFVAFVLYFVFAQQVSAQNASREQFAKVYNDYRQKYDEYLSLHDKYVLSKKQYDQYGTLTSKENLQKDLQQMLVARDNVLIYYYRSLISKMDDSLVTMSDQNKSDYTSRLNDEINWLTDHRNQYYEDDVLTELSAKSKEVEDRVNAFQKGLYENLYYIARGKFDTYELRYGGLYNDLNVLTEKIKNENREAYKLSNQKISTIDRWFSEIGLKAEELNKLLGQGDMQIAKAQGKYSLNVYNGSVSILNKVMAVFIDRIIKTKEIINEIKVSEN</sequence>
<name>A0A0G0N2S3_9BACT</name>
<feature type="chain" id="PRO_5002533745" evidence="1">
    <location>
        <begin position="23"/>
        <end position="277"/>
    </location>
</feature>
<dbReference type="STRING" id="1618550.UT39_C0018G0022"/>